<feature type="region of interest" description="Disordered" evidence="1">
    <location>
        <begin position="15"/>
        <end position="49"/>
    </location>
</feature>
<accession>A0AAN8ZKG0</accession>
<organism evidence="2 3">
    <name type="scientific">Dillenia turbinata</name>
    <dbReference type="NCBI Taxonomy" id="194707"/>
    <lineage>
        <taxon>Eukaryota</taxon>
        <taxon>Viridiplantae</taxon>
        <taxon>Streptophyta</taxon>
        <taxon>Embryophyta</taxon>
        <taxon>Tracheophyta</taxon>
        <taxon>Spermatophyta</taxon>
        <taxon>Magnoliopsida</taxon>
        <taxon>eudicotyledons</taxon>
        <taxon>Gunneridae</taxon>
        <taxon>Pentapetalae</taxon>
        <taxon>Dilleniales</taxon>
        <taxon>Dilleniaceae</taxon>
        <taxon>Dillenia</taxon>
    </lineage>
</organism>
<dbReference type="EMBL" id="JBAMMX010000006">
    <property type="protein sequence ID" value="KAK6937413.1"/>
    <property type="molecule type" value="Genomic_DNA"/>
</dbReference>
<protein>
    <submittedName>
        <fullName evidence="2">Uncharacterized protein</fullName>
    </submittedName>
</protein>
<feature type="region of interest" description="Disordered" evidence="1">
    <location>
        <begin position="261"/>
        <end position="290"/>
    </location>
</feature>
<reference evidence="2 3" key="1">
    <citation type="submission" date="2023-12" db="EMBL/GenBank/DDBJ databases">
        <title>A high-quality genome assembly for Dillenia turbinata (Dilleniales).</title>
        <authorList>
            <person name="Chanderbali A."/>
        </authorList>
    </citation>
    <scope>NUCLEOTIDE SEQUENCE [LARGE SCALE GENOMIC DNA]</scope>
    <source>
        <strain evidence="2">LSX21</strain>
        <tissue evidence="2">Leaf</tissue>
    </source>
</reference>
<evidence type="ECO:0000256" key="1">
    <source>
        <dbReference type="SAM" id="MobiDB-lite"/>
    </source>
</evidence>
<proteinExistence type="predicted"/>
<evidence type="ECO:0000313" key="3">
    <source>
        <dbReference type="Proteomes" id="UP001370490"/>
    </source>
</evidence>
<evidence type="ECO:0000313" key="2">
    <source>
        <dbReference type="EMBL" id="KAK6937413.1"/>
    </source>
</evidence>
<feature type="compositionally biased region" description="Basic and acidic residues" evidence="1">
    <location>
        <begin position="15"/>
        <end position="37"/>
    </location>
</feature>
<name>A0AAN8ZKG0_9MAGN</name>
<keyword evidence="3" id="KW-1185">Reference proteome</keyword>
<gene>
    <name evidence="2" type="ORF">RJ641_030921</name>
</gene>
<dbReference type="PANTHER" id="PTHR35686">
    <property type="entry name" value="KINETOCHORE PROTEIN"/>
    <property type="match status" value="1"/>
</dbReference>
<dbReference type="AlphaFoldDB" id="A0AAN8ZKG0"/>
<dbReference type="PANTHER" id="PTHR35686:SF1">
    <property type="entry name" value="KINETOCHORE PROTEIN"/>
    <property type="match status" value="1"/>
</dbReference>
<dbReference type="Proteomes" id="UP001370490">
    <property type="component" value="Unassembled WGS sequence"/>
</dbReference>
<comment type="caution">
    <text evidence="2">The sequence shown here is derived from an EMBL/GenBank/DDBJ whole genome shotgun (WGS) entry which is preliminary data.</text>
</comment>
<sequence>MGLLGLGTNHAKLDQAARSDFRNPGKTRGENMRRLSESDQSISDEDEDDFHRDWNENCVALSEKKYFGIDIQSQLENLREKDDYPHNWHDSCIPSSEKVSGKIPLCVDENVGCSSKSATYQKAHKIWKGGRGKFKPQFSFRLHLQSEENCLQTLPHAQETCSKVQQAAEKHGHEFMDPSVAENSLERKRIQSDASKVSAAIVPPGNGCTKHSMVELLNNIQENSILLEGNSKMCNGSKGKSVQLGAKHNLSYLGDRNLSSEVPTEYMSSEPSSGDEAVKPSIQANDQNPKPAFQDIRRQNMASLFQEALDASSLTEELFLEAPKLLGCGLFQQLQQVMQRERERDLHFMKKSQTHDIVKDEASYLDVKILSKYLDAKLTVCRCTLDEITVIIHDASDQV</sequence>
<feature type="compositionally biased region" description="Polar residues" evidence="1">
    <location>
        <begin position="261"/>
        <end position="272"/>
    </location>
</feature>